<evidence type="ECO:0000313" key="3">
    <source>
        <dbReference type="Proteomes" id="UP001596101"/>
    </source>
</evidence>
<dbReference type="EMBL" id="JBHSMR010000014">
    <property type="protein sequence ID" value="MFC5481061.1"/>
    <property type="molecule type" value="Genomic_DNA"/>
</dbReference>
<dbReference type="PANTHER" id="PTHR13833">
    <property type="match status" value="1"/>
</dbReference>
<evidence type="ECO:0008006" key="4">
    <source>
        <dbReference type="Google" id="ProtNLM"/>
    </source>
</evidence>
<accession>A0ABW0MTX1</accession>
<feature type="region of interest" description="Disordered" evidence="1">
    <location>
        <begin position="28"/>
        <end position="52"/>
    </location>
</feature>
<organism evidence="2 3">
    <name type="scientific">Massilia suwonensis</name>
    <dbReference type="NCBI Taxonomy" id="648895"/>
    <lineage>
        <taxon>Bacteria</taxon>
        <taxon>Pseudomonadati</taxon>
        <taxon>Pseudomonadota</taxon>
        <taxon>Betaproteobacteria</taxon>
        <taxon>Burkholderiales</taxon>
        <taxon>Oxalobacteraceae</taxon>
        <taxon>Telluria group</taxon>
        <taxon>Massilia</taxon>
    </lineage>
</organism>
<evidence type="ECO:0000256" key="1">
    <source>
        <dbReference type="SAM" id="MobiDB-lite"/>
    </source>
</evidence>
<dbReference type="InterPro" id="IPR011042">
    <property type="entry name" value="6-blade_b-propeller_TolB-like"/>
</dbReference>
<dbReference type="SUPFAM" id="SSF101898">
    <property type="entry name" value="NHL repeat"/>
    <property type="match status" value="1"/>
</dbReference>
<sequence>MKLKRFEYAVATALLVLLTGCGGGGGGGSSGGGGGGSGGGGGGTGTTPTPTPTQYTLGGTVYGLAPGVPVTVSNGSDQKLVTANGNFTLDAKLNAGASYNLTAVPPSGYRCEVANGSGAINANVTNAVVACAPVLANQVAGQVAGLSTALKEPLAVVADASGNVYVADAGPHTIFQVNKDGVVNAFAGKTGRPGMADGSADTAQFWLGGAGGLALDGQGNLLVSDGCNGEIRKVSATGAVTTLAGAGSNVCKNIATASARTDGTATAARFERPGSMVSDNAGGAIVIDTNGAKPAIRRVSAAGVVTTQEFNQPDPSATIALQRIARGPDGTLYFSDSNNRIWKEANGSLVFVAGKLLGSTSEDGTGAAARFMAITGMVVLPNGDMYVTDLAKVRKVTPAGVVSTLAGDNTKRGYADGQGTAAVFGALLGITYDVQSNSLVVVDSGQEILRRISLTGAVTTISGTPKLRDTVDGPGIAARFGSFSSLTAGSDGNLYMVDPSTHVVRKATTAGFVTTVGGAVNTPGTTDGPLASARFNFPQRIAAGKDGSLWIAQTTGLRRILNNNVTTPNASIKAVNLAVDANGNAVVVTGTESMQVLRVTPEGVATPLVTLAQVQTLLQRPDAAFTPQSVAIDAAGNIYIADTATAAVYKLSTAGVLSVFAGTPFNEAGNVDGAVGTATLGFYEIDHLAIDEAGNLYLSGQGSVRKISPAGVVSTPSYGWGNADIGAVTVLGGKLYGMTRYALLQSAL</sequence>
<dbReference type="Gene3D" id="2.120.10.30">
    <property type="entry name" value="TolB, C-terminal domain"/>
    <property type="match status" value="5"/>
</dbReference>
<keyword evidence="3" id="KW-1185">Reference proteome</keyword>
<gene>
    <name evidence="2" type="ORF">ACFPQ5_22920</name>
</gene>
<dbReference type="PANTHER" id="PTHR13833:SF71">
    <property type="entry name" value="NHL DOMAIN-CONTAINING PROTEIN"/>
    <property type="match status" value="1"/>
</dbReference>
<proteinExistence type="predicted"/>
<evidence type="ECO:0000313" key="2">
    <source>
        <dbReference type="EMBL" id="MFC5481061.1"/>
    </source>
</evidence>
<protein>
    <recommendedName>
        <fullName evidence="4">NHL repeat-containing protein</fullName>
    </recommendedName>
</protein>
<dbReference type="RefSeq" id="WP_379761156.1">
    <property type="nucleotide sequence ID" value="NZ_JBHSMR010000014.1"/>
</dbReference>
<name>A0ABW0MTX1_9BURK</name>
<reference evidence="3" key="1">
    <citation type="journal article" date="2019" name="Int. J. Syst. Evol. Microbiol.">
        <title>The Global Catalogue of Microorganisms (GCM) 10K type strain sequencing project: providing services to taxonomists for standard genome sequencing and annotation.</title>
        <authorList>
            <consortium name="The Broad Institute Genomics Platform"/>
            <consortium name="The Broad Institute Genome Sequencing Center for Infectious Disease"/>
            <person name="Wu L."/>
            <person name="Ma J."/>
        </authorList>
    </citation>
    <scope>NUCLEOTIDE SEQUENCE [LARGE SCALE GENOMIC DNA]</scope>
    <source>
        <strain evidence="3">CCUG 43111</strain>
    </source>
</reference>
<dbReference type="Proteomes" id="UP001596101">
    <property type="component" value="Unassembled WGS sequence"/>
</dbReference>
<dbReference type="SUPFAM" id="SSF63829">
    <property type="entry name" value="Calcium-dependent phosphotriesterase"/>
    <property type="match status" value="1"/>
</dbReference>
<comment type="caution">
    <text evidence="2">The sequence shown here is derived from an EMBL/GenBank/DDBJ whole genome shotgun (WGS) entry which is preliminary data.</text>
</comment>
<dbReference type="PROSITE" id="PS51257">
    <property type="entry name" value="PROKAR_LIPOPROTEIN"/>
    <property type="match status" value="1"/>
</dbReference>
<feature type="compositionally biased region" description="Gly residues" evidence="1">
    <location>
        <begin position="28"/>
        <end position="45"/>
    </location>
</feature>